<accession>A0ABU3QSW8</accession>
<organism evidence="2 3">
    <name type="scientific">Streptomyces tamarix</name>
    <dbReference type="NCBI Taxonomy" id="3078565"/>
    <lineage>
        <taxon>Bacteria</taxon>
        <taxon>Bacillati</taxon>
        <taxon>Actinomycetota</taxon>
        <taxon>Actinomycetes</taxon>
        <taxon>Kitasatosporales</taxon>
        <taxon>Streptomycetaceae</taxon>
        <taxon>Streptomyces</taxon>
    </lineage>
</organism>
<keyword evidence="1" id="KW-0472">Membrane</keyword>
<feature type="transmembrane region" description="Helical" evidence="1">
    <location>
        <begin position="78"/>
        <end position="99"/>
    </location>
</feature>
<evidence type="ECO:0000313" key="2">
    <source>
        <dbReference type="EMBL" id="MDT9685594.1"/>
    </source>
</evidence>
<evidence type="ECO:0000313" key="3">
    <source>
        <dbReference type="Proteomes" id="UP001250181"/>
    </source>
</evidence>
<proteinExistence type="predicted"/>
<name>A0ABU3QSW8_9ACTN</name>
<keyword evidence="3" id="KW-1185">Reference proteome</keyword>
<keyword evidence="1" id="KW-1133">Transmembrane helix</keyword>
<comment type="caution">
    <text evidence="2">The sequence shown here is derived from an EMBL/GenBank/DDBJ whole genome shotgun (WGS) entry which is preliminary data.</text>
</comment>
<dbReference type="Proteomes" id="UP001250181">
    <property type="component" value="Unassembled WGS sequence"/>
</dbReference>
<protein>
    <submittedName>
        <fullName evidence="2">Uncharacterized protein</fullName>
    </submittedName>
</protein>
<dbReference type="EMBL" id="JAWCTQ010000044">
    <property type="protein sequence ID" value="MDT9685594.1"/>
    <property type="molecule type" value="Genomic_DNA"/>
</dbReference>
<gene>
    <name evidence="2" type="ORF">RND61_26535</name>
</gene>
<evidence type="ECO:0000256" key="1">
    <source>
        <dbReference type="SAM" id="Phobius"/>
    </source>
</evidence>
<reference evidence="2 3" key="1">
    <citation type="submission" date="2023-09" db="EMBL/GenBank/DDBJ databases">
        <title>Streptomyces sp. nov.: A antagonism against Alternaria gaisen Producing Streptochlin, Isolated from Tamarix root soil.</title>
        <authorList>
            <person name="Chen Y."/>
        </authorList>
    </citation>
    <scope>NUCLEOTIDE SEQUENCE [LARGE SCALE GENOMIC DNA]</scope>
    <source>
        <strain evidence="2 3">TRM76323</strain>
    </source>
</reference>
<sequence>MPDFPYLHRIRAKRPPRQDFEPRTLMDMLLDQDQDQEQVEGRAVQVSAVTVSFFGFRAQSHGRTGFAALKHMYRDHPVLVRCLCTYLGAMWTVTAAVTAQNLL</sequence>
<dbReference type="RefSeq" id="WP_315880638.1">
    <property type="nucleotide sequence ID" value="NZ_JAWCTQ010000044.1"/>
</dbReference>
<keyword evidence="1" id="KW-0812">Transmembrane</keyword>